<comment type="cofactor">
    <cofactor evidence="1">
        <name>NAD(+)</name>
        <dbReference type="ChEBI" id="CHEBI:57540"/>
    </cofactor>
</comment>
<sequence>MGYQFVDNQLKVCGKYLKQQRNRKLFEKARIIILEHILETTENLIKLLEESGAEIFSVIAKPYSIDQSVLKRLLKKKYSIINEDYKILEETDILYKLLKNATKKSETDGKEIIIIDVGGYFLSHLMRLNDECPDLARVIKGVIEDTTFGHNRYLKEIESFQYPIFSVARSPLKEIEARFVGRDIVNATEQILRKSGILMSGRKALVVGYGMIGKNIALNLRRNDMDVYVYDSSDEKNLHAFIDGYKIHKRHALLPKVDIIFFATGNPNGAFTVKDMNICKNGVILVSGGSKNTEFDIDSLIEETVEKPFKINKHMLKYKLDVAKDILVLNNGTAVNFILPTLPTELLDIVFAEIVVCACKLLKHDRDKYPVGVIHSSGKDSRGEIAKDWLSLSNRD</sequence>
<accession>A0A4V0BNN5</accession>
<evidence type="ECO:0000256" key="2">
    <source>
        <dbReference type="ARBA" id="ARBA00007122"/>
    </source>
</evidence>
<dbReference type="InterPro" id="IPR015878">
    <property type="entry name" value="Ado_hCys_hydrolase_NAD-bd"/>
</dbReference>
<comment type="similarity">
    <text evidence="2">Belongs to the adenosylhomocysteinase family.</text>
</comment>
<feature type="domain" description="S-adenosyl-L-homocysteine hydrolase NAD binding" evidence="5">
    <location>
        <begin position="177"/>
        <end position="342"/>
    </location>
</feature>
<evidence type="ECO:0000313" key="6">
    <source>
        <dbReference type="EMBL" id="VTS70083.1"/>
    </source>
</evidence>
<dbReference type="SUPFAM" id="SSF51735">
    <property type="entry name" value="NAD(P)-binding Rossmann-fold domains"/>
    <property type="match status" value="1"/>
</dbReference>
<protein>
    <submittedName>
        <fullName evidence="6">NUDIX family hydrolase</fullName>
        <ecNumber evidence="6">3.3.1.1</ecNumber>
    </submittedName>
</protein>
<dbReference type="InterPro" id="IPR042172">
    <property type="entry name" value="Adenosylhomocyst_ase-like_sf"/>
</dbReference>
<dbReference type="EC" id="3.3.1.1" evidence="6"/>
<dbReference type="EMBL" id="LR594040">
    <property type="protein sequence ID" value="VTS70083.1"/>
    <property type="molecule type" value="Genomic_DNA"/>
</dbReference>
<organism evidence="6 7">
    <name type="scientific">Streptococcus australis</name>
    <dbReference type="NCBI Taxonomy" id="113107"/>
    <lineage>
        <taxon>Bacteria</taxon>
        <taxon>Bacillati</taxon>
        <taxon>Bacillota</taxon>
        <taxon>Bacilli</taxon>
        <taxon>Lactobacillales</taxon>
        <taxon>Streptococcaceae</taxon>
        <taxon>Streptococcus</taxon>
    </lineage>
</organism>
<evidence type="ECO:0000259" key="5">
    <source>
        <dbReference type="SMART" id="SM00997"/>
    </source>
</evidence>
<dbReference type="PANTHER" id="PTHR23420:SF0">
    <property type="entry name" value="ADENOSYLHOMOCYSTEINASE"/>
    <property type="match status" value="1"/>
</dbReference>
<dbReference type="InterPro" id="IPR036291">
    <property type="entry name" value="NAD(P)-bd_dom_sf"/>
</dbReference>
<dbReference type="Gene3D" id="3.40.50.720">
    <property type="entry name" value="NAD(P)-binding Rossmann-like Domain"/>
    <property type="match status" value="1"/>
</dbReference>
<dbReference type="Gene3D" id="3.40.50.1480">
    <property type="entry name" value="Adenosylhomocysteinase-like"/>
    <property type="match status" value="1"/>
</dbReference>
<dbReference type="Proteomes" id="UP000307982">
    <property type="component" value="Chromosome"/>
</dbReference>
<evidence type="ECO:0000256" key="1">
    <source>
        <dbReference type="ARBA" id="ARBA00001911"/>
    </source>
</evidence>
<gene>
    <name evidence="6" type="primary">ahcY</name>
    <name evidence="6" type="ORF">NCTC5338_00582</name>
</gene>
<keyword evidence="4" id="KW-0520">NAD</keyword>
<keyword evidence="3" id="KW-0554">One-carbon metabolism</keyword>
<dbReference type="SMART" id="SM00997">
    <property type="entry name" value="AdoHcyase_NAD"/>
    <property type="match status" value="1"/>
</dbReference>
<dbReference type="GO" id="GO:0005829">
    <property type="term" value="C:cytosol"/>
    <property type="evidence" value="ECO:0007669"/>
    <property type="project" value="TreeGrafter"/>
</dbReference>
<dbReference type="AlphaFoldDB" id="A0A4V0BNN5"/>
<dbReference type="GO" id="GO:0004013">
    <property type="term" value="F:adenosylhomocysteinase activity"/>
    <property type="evidence" value="ECO:0007669"/>
    <property type="project" value="TreeGrafter"/>
</dbReference>
<dbReference type="InterPro" id="IPR000043">
    <property type="entry name" value="Adenosylhomocysteinase-like"/>
</dbReference>
<evidence type="ECO:0000313" key="7">
    <source>
        <dbReference type="Proteomes" id="UP000307982"/>
    </source>
</evidence>
<name>A0A4V0BNN5_9STRE</name>
<evidence type="ECO:0000256" key="4">
    <source>
        <dbReference type="ARBA" id="ARBA00023027"/>
    </source>
</evidence>
<dbReference type="GO" id="GO:0006730">
    <property type="term" value="P:one-carbon metabolic process"/>
    <property type="evidence" value="ECO:0007669"/>
    <property type="project" value="UniProtKB-KW"/>
</dbReference>
<dbReference type="Pfam" id="PF00670">
    <property type="entry name" value="AdoHcyase_NAD"/>
    <property type="match status" value="1"/>
</dbReference>
<dbReference type="PANTHER" id="PTHR23420">
    <property type="entry name" value="ADENOSYLHOMOCYSTEINASE"/>
    <property type="match status" value="1"/>
</dbReference>
<reference evidence="6 7" key="1">
    <citation type="submission" date="2019-05" db="EMBL/GenBank/DDBJ databases">
        <authorList>
            <consortium name="Pathogen Informatics"/>
        </authorList>
    </citation>
    <scope>NUCLEOTIDE SEQUENCE [LARGE SCALE GENOMIC DNA]</scope>
    <source>
        <strain evidence="6 7">NCTC5338</strain>
    </source>
</reference>
<dbReference type="SUPFAM" id="SSF52283">
    <property type="entry name" value="Formate/glycerate dehydrogenase catalytic domain-like"/>
    <property type="match status" value="1"/>
</dbReference>
<evidence type="ECO:0000256" key="3">
    <source>
        <dbReference type="ARBA" id="ARBA00022563"/>
    </source>
</evidence>
<dbReference type="GO" id="GO:0033353">
    <property type="term" value="P:S-adenosylmethionine cycle"/>
    <property type="evidence" value="ECO:0007669"/>
    <property type="project" value="TreeGrafter"/>
</dbReference>
<dbReference type="SMART" id="SM00996">
    <property type="entry name" value="AdoHcyase"/>
    <property type="match status" value="1"/>
</dbReference>
<proteinExistence type="inferred from homology"/>
<keyword evidence="6" id="KW-0378">Hydrolase</keyword>